<feature type="domain" description="Deacetylase sirtuin-type" evidence="5">
    <location>
        <begin position="33"/>
        <end position="412"/>
    </location>
</feature>
<dbReference type="SUPFAM" id="SSF52467">
    <property type="entry name" value="DHS-like NAD/FAD-binding domain"/>
    <property type="match status" value="1"/>
</dbReference>
<feature type="compositionally biased region" description="Basic residues" evidence="4">
    <location>
        <begin position="433"/>
        <end position="443"/>
    </location>
</feature>
<reference evidence="6" key="1">
    <citation type="submission" date="2021-02" db="EMBL/GenBank/DDBJ databases">
        <authorList>
            <person name="Dougan E. K."/>
            <person name="Rhodes N."/>
            <person name="Thang M."/>
            <person name="Chan C."/>
        </authorList>
    </citation>
    <scope>NUCLEOTIDE SEQUENCE</scope>
</reference>
<keyword evidence="3" id="KW-0479">Metal-binding</keyword>
<feature type="binding site" evidence="3">
    <location>
        <position position="185"/>
    </location>
    <ligand>
        <name>Zn(2+)</name>
        <dbReference type="ChEBI" id="CHEBI:29105"/>
    </ligand>
</feature>
<feature type="binding site" evidence="3">
    <location>
        <position position="257"/>
    </location>
    <ligand>
        <name>Zn(2+)</name>
        <dbReference type="ChEBI" id="CHEBI:29105"/>
    </ligand>
</feature>
<name>A0A812RB63_9DINO</name>
<evidence type="ECO:0000313" key="6">
    <source>
        <dbReference type="EMBL" id="CAE7432009.1"/>
    </source>
</evidence>
<keyword evidence="7" id="KW-1185">Reference proteome</keyword>
<gene>
    <name evidence="6" type="ORF">SNAT2548_LOCUS23483</name>
</gene>
<dbReference type="AlphaFoldDB" id="A0A812RB63"/>
<evidence type="ECO:0000313" key="7">
    <source>
        <dbReference type="Proteomes" id="UP000604046"/>
    </source>
</evidence>
<feature type="region of interest" description="Disordered" evidence="4">
    <location>
        <begin position="219"/>
        <end position="238"/>
    </location>
</feature>
<evidence type="ECO:0000256" key="1">
    <source>
        <dbReference type="ARBA" id="ARBA00022679"/>
    </source>
</evidence>
<dbReference type="Proteomes" id="UP000604046">
    <property type="component" value="Unassembled WGS sequence"/>
</dbReference>
<dbReference type="Gene3D" id="3.30.1600.10">
    <property type="entry name" value="SIR2/SIRT2 'Small Domain"/>
    <property type="match status" value="1"/>
</dbReference>
<feature type="compositionally biased region" description="Basic and acidic residues" evidence="4">
    <location>
        <begin position="410"/>
        <end position="432"/>
    </location>
</feature>
<keyword evidence="1" id="KW-0808">Transferase</keyword>
<sequence>MASATTDRPLHDLLFGRDPGEAVPTHAHARELIANVPHECERLAALLRRADAILVGTGAGWSADSGLATYKDVADVPALRAVDLSYYDLCQTRWLREDPAVYYGFWGYCLSSYRRATPHEGYRIVKKWSEDLCNRTPRFRERFAAAKLSPVFIYSSNVDAHWHRDGLFTEDATFEFHGTCEDWCCSGSEAEGRMSPCCQDIWPVPADFHFVIDEKTMRAESKESAEPNESSASEMPEHGGCPFSLAQKLGNPNRPRCPRCRSLLRPRVLHFGDGKFFEREGERERFERWAECVFDCMTLCSAPLGDGEKDPAKHVLGASAGASSGDIYEDKGAKGGEEAFCLAVLEFGCGLNVPSVRRESERHLDMYPENCVLVRVNPDFPLVLEKEPRQRIEIMAGALEAVRAADALLRGKEPEVPKAKPREPLPKPEAKPRARSGSRAKKG</sequence>
<organism evidence="6 7">
    <name type="scientific">Symbiodinium natans</name>
    <dbReference type="NCBI Taxonomy" id="878477"/>
    <lineage>
        <taxon>Eukaryota</taxon>
        <taxon>Sar</taxon>
        <taxon>Alveolata</taxon>
        <taxon>Dinophyceae</taxon>
        <taxon>Suessiales</taxon>
        <taxon>Symbiodiniaceae</taxon>
        <taxon>Symbiodinium</taxon>
    </lineage>
</organism>
<dbReference type="GO" id="GO:0046872">
    <property type="term" value="F:metal ion binding"/>
    <property type="evidence" value="ECO:0007669"/>
    <property type="project" value="UniProtKB-KW"/>
</dbReference>
<proteinExistence type="predicted"/>
<dbReference type="OrthoDB" id="424302at2759"/>
<feature type="binding site" evidence="3">
    <location>
        <position position="260"/>
    </location>
    <ligand>
        <name>Zn(2+)</name>
        <dbReference type="ChEBI" id="CHEBI:29105"/>
    </ligand>
</feature>
<protein>
    <recommendedName>
        <fullName evidence="5">Deacetylase sirtuin-type domain-containing protein</fullName>
    </recommendedName>
</protein>
<feature type="active site" description="Proton acceptor" evidence="3">
    <location>
        <position position="177"/>
    </location>
</feature>
<keyword evidence="2" id="KW-0520">NAD</keyword>
<dbReference type="EMBL" id="CAJNDS010002324">
    <property type="protein sequence ID" value="CAE7432009.1"/>
    <property type="molecule type" value="Genomic_DNA"/>
</dbReference>
<feature type="region of interest" description="Disordered" evidence="4">
    <location>
        <begin position="410"/>
        <end position="443"/>
    </location>
</feature>
<evidence type="ECO:0000256" key="2">
    <source>
        <dbReference type="ARBA" id="ARBA00023027"/>
    </source>
</evidence>
<dbReference type="Gene3D" id="3.40.50.1220">
    <property type="entry name" value="TPP-binding domain"/>
    <property type="match status" value="1"/>
</dbReference>
<evidence type="ECO:0000259" key="5">
    <source>
        <dbReference type="PROSITE" id="PS50305"/>
    </source>
</evidence>
<accession>A0A812RB63</accession>
<dbReference type="InterPro" id="IPR026591">
    <property type="entry name" value="Sirtuin_cat_small_dom_sf"/>
</dbReference>
<keyword evidence="3" id="KW-0862">Zinc</keyword>
<dbReference type="PANTHER" id="PTHR48252">
    <property type="entry name" value="HISTONE DEACETYLASE 2-RELATED"/>
    <property type="match status" value="1"/>
</dbReference>
<dbReference type="InterPro" id="IPR029035">
    <property type="entry name" value="DHS-like_NAD/FAD-binding_dom"/>
</dbReference>
<evidence type="ECO:0000256" key="3">
    <source>
        <dbReference type="PROSITE-ProRule" id="PRU00236"/>
    </source>
</evidence>
<dbReference type="GO" id="GO:0016740">
    <property type="term" value="F:transferase activity"/>
    <property type="evidence" value="ECO:0007669"/>
    <property type="project" value="UniProtKB-KW"/>
</dbReference>
<dbReference type="PROSITE" id="PS50305">
    <property type="entry name" value="SIRTUIN"/>
    <property type="match status" value="1"/>
</dbReference>
<feature type="binding site" evidence="3">
    <location>
        <position position="198"/>
    </location>
    <ligand>
        <name>Zn(2+)</name>
        <dbReference type="ChEBI" id="CHEBI:29105"/>
    </ligand>
</feature>
<evidence type="ECO:0000256" key="4">
    <source>
        <dbReference type="SAM" id="MobiDB-lite"/>
    </source>
</evidence>
<comment type="caution">
    <text evidence="6">The sequence shown here is derived from an EMBL/GenBank/DDBJ whole genome shotgun (WGS) entry which is preliminary data.</text>
</comment>
<dbReference type="PANTHER" id="PTHR48252:SF77">
    <property type="entry name" value="HISTONE DEACETYLASE DOMAIN-CONTAINING PROTEIN"/>
    <property type="match status" value="1"/>
</dbReference>
<dbReference type="InterPro" id="IPR026590">
    <property type="entry name" value="Ssirtuin_cat_dom"/>
</dbReference>